<dbReference type="SUPFAM" id="SSF56281">
    <property type="entry name" value="Metallo-hydrolase/oxidoreductase"/>
    <property type="match status" value="1"/>
</dbReference>
<dbReference type="Gene3D" id="3.60.15.10">
    <property type="entry name" value="Ribonuclease Z/Hydroxyacylglutathione hydrolase-like"/>
    <property type="match status" value="1"/>
</dbReference>
<organism evidence="8 9">
    <name type="scientific">Tessaracoccus lapidicaptus</name>
    <dbReference type="NCBI Taxonomy" id="1427523"/>
    <lineage>
        <taxon>Bacteria</taxon>
        <taxon>Bacillati</taxon>
        <taxon>Actinomycetota</taxon>
        <taxon>Actinomycetes</taxon>
        <taxon>Propionibacteriales</taxon>
        <taxon>Propionibacteriaceae</taxon>
        <taxon>Tessaracoccus</taxon>
    </lineage>
</organism>
<comment type="caution">
    <text evidence="8">The sequence shown here is derived from an EMBL/GenBank/DDBJ whole genome shotgun (WGS) entry which is preliminary data.</text>
</comment>
<protein>
    <recommendedName>
        <fullName evidence="7">Metallo-beta-lactamase domain-containing protein</fullName>
    </recommendedName>
</protein>
<feature type="transmembrane region" description="Helical" evidence="6">
    <location>
        <begin position="23"/>
        <end position="41"/>
    </location>
</feature>
<dbReference type="SMART" id="SM00849">
    <property type="entry name" value="Lactamase_B"/>
    <property type="match status" value="1"/>
</dbReference>
<dbReference type="NCBIfam" id="TIGR00360">
    <property type="entry name" value="ComEC_N-term"/>
    <property type="match status" value="1"/>
</dbReference>
<evidence type="ECO:0000313" key="9">
    <source>
        <dbReference type="Proteomes" id="UP000093501"/>
    </source>
</evidence>
<evidence type="ECO:0000256" key="4">
    <source>
        <dbReference type="ARBA" id="ARBA00022989"/>
    </source>
</evidence>
<dbReference type="InterPro" id="IPR052159">
    <property type="entry name" value="Competence_DNA_uptake"/>
</dbReference>
<evidence type="ECO:0000313" key="8">
    <source>
        <dbReference type="EMBL" id="OCL33137.1"/>
    </source>
</evidence>
<dbReference type="CDD" id="cd07731">
    <property type="entry name" value="ComA-like_MBL-fold"/>
    <property type="match status" value="1"/>
</dbReference>
<name>A0A1C0AKP6_9ACTN</name>
<dbReference type="EMBL" id="MBQD01000023">
    <property type="protein sequence ID" value="OCL33137.1"/>
    <property type="molecule type" value="Genomic_DNA"/>
</dbReference>
<dbReference type="PANTHER" id="PTHR30619">
    <property type="entry name" value="DNA INTERNALIZATION/COMPETENCE PROTEIN COMEC/REC2"/>
    <property type="match status" value="1"/>
</dbReference>
<dbReference type="InterPro" id="IPR001279">
    <property type="entry name" value="Metallo-B-lactamas"/>
</dbReference>
<accession>A0A1C0AKP6</accession>
<feature type="transmembrane region" description="Helical" evidence="6">
    <location>
        <begin position="451"/>
        <end position="472"/>
    </location>
</feature>
<dbReference type="AlphaFoldDB" id="A0A1C0AKP6"/>
<comment type="subcellular location">
    <subcellularLocation>
        <location evidence="1">Cell membrane</location>
        <topology evidence="1">Multi-pass membrane protein</topology>
    </subcellularLocation>
</comment>
<evidence type="ECO:0000256" key="6">
    <source>
        <dbReference type="SAM" id="Phobius"/>
    </source>
</evidence>
<dbReference type="InterPro" id="IPR036866">
    <property type="entry name" value="RibonucZ/Hydroxyglut_hydro"/>
</dbReference>
<evidence type="ECO:0000256" key="1">
    <source>
        <dbReference type="ARBA" id="ARBA00004651"/>
    </source>
</evidence>
<dbReference type="PANTHER" id="PTHR30619:SF1">
    <property type="entry name" value="RECOMBINATION PROTEIN 2"/>
    <property type="match status" value="1"/>
</dbReference>
<evidence type="ECO:0000256" key="5">
    <source>
        <dbReference type="ARBA" id="ARBA00023136"/>
    </source>
</evidence>
<gene>
    <name evidence="8" type="ORF">BCR15_07095</name>
</gene>
<keyword evidence="3 6" id="KW-0812">Transmembrane</keyword>
<dbReference type="Pfam" id="PF03772">
    <property type="entry name" value="Competence"/>
    <property type="match status" value="1"/>
</dbReference>
<proteinExistence type="predicted"/>
<evidence type="ECO:0000256" key="2">
    <source>
        <dbReference type="ARBA" id="ARBA00022475"/>
    </source>
</evidence>
<feature type="transmembrane region" description="Helical" evidence="6">
    <location>
        <begin position="228"/>
        <end position="250"/>
    </location>
</feature>
<dbReference type="InterPro" id="IPR035681">
    <property type="entry name" value="ComA-like_MBL"/>
</dbReference>
<feature type="domain" description="Metallo-beta-lactamase" evidence="7">
    <location>
        <begin position="511"/>
        <end position="689"/>
    </location>
</feature>
<sequence length="763" mass="77737">MVPVAAAAWGAAWLGTTGWRPDAATLTALTVGLGLIALAAARLRRTWTCVAVVVFTVTGLLTGTRAAQRHDSPVSHLAAARATATAEVSIRAEARRWDQTVVADGTLLRLDARGRGLRTAMPVTVLATGDAATGLRSAVPGARYRMVVRLAPPTPGDADVAVLRLRSEPELVTGPGVFDATATAMRSGLRGAVAHSPPRQAALVPSLVVGDTSGVDDDMRAQFQVTALTHLMAVSGANLTLMLSVILAAVRGLGVRGWWVRAAAVAGVLGFVVVCGQEPSVLRAAAMGLVGLAAVGAASGRRSLRALSVAALGLLWLDPWLARSAGFGLSVAACSGIVLLGPALVTALTSWAPKWVSEAVAIPLAAQLATQPIVTGLSGEVSLVGIVTNALAGPFVGPTTVLGFAAALLWWAPWLAAGPGWLAGWCAQPIIWLAEGGAALPGASLRWPPTALGVTGVAIAAGALAVVLPVLLAKRLAALGMAAVLVTVTLVRPVTPGWPGPWSAVFCDVGQGDATVLTTGGGGAALVDTGPEPGPTLACLEDLRVRRVPLLVLTHWHADHTGGAAAVVERYRPELILTRSGPAPEWLRHAAGAAGSQVRAAQTGDVVRVGDLVWTVVSAWQPPGDPSVETEGEGSAENDASVVAVAQTGDGLRLMLAGDAEPAGQAVALRAAARAGVDLRAHVLKLPHHGSSRQEPRLFDATDAVVAVASAGVDNDYGHPSAAALRLAADHGMATARTDTQGAVAVHRREGAVVVTTQRRGQE</sequence>
<dbReference type="Pfam" id="PF00753">
    <property type="entry name" value="Lactamase_B"/>
    <property type="match status" value="1"/>
</dbReference>
<keyword evidence="4 6" id="KW-1133">Transmembrane helix</keyword>
<evidence type="ECO:0000256" key="3">
    <source>
        <dbReference type="ARBA" id="ARBA00022692"/>
    </source>
</evidence>
<dbReference type="InterPro" id="IPR004477">
    <property type="entry name" value="ComEC_N"/>
</dbReference>
<feature type="transmembrane region" description="Helical" evidence="6">
    <location>
        <begin position="391"/>
        <end position="412"/>
    </location>
</feature>
<reference evidence="9" key="1">
    <citation type="submission" date="2016-07" db="EMBL/GenBank/DDBJ databases">
        <authorList>
            <person name="Florea S."/>
            <person name="Webb J.S."/>
            <person name="Jaromczyk J."/>
            <person name="Schardl C.L."/>
        </authorList>
    </citation>
    <scope>NUCLEOTIDE SEQUENCE [LARGE SCALE GENOMIC DNA]</scope>
    <source>
        <strain evidence="9">IPBSL-7</strain>
    </source>
</reference>
<dbReference type="Proteomes" id="UP000093501">
    <property type="component" value="Unassembled WGS sequence"/>
</dbReference>
<evidence type="ECO:0000259" key="7">
    <source>
        <dbReference type="SMART" id="SM00849"/>
    </source>
</evidence>
<feature type="transmembrane region" description="Helical" evidence="6">
    <location>
        <begin position="281"/>
        <end position="300"/>
    </location>
</feature>
<keyword evidence="2" id="KW-1003">Cell membrane</keyword>
<keyword evidence="9" id="KW-1185">Reference proteome</keyword>
<dbReference type="GO" id="GO:0005886">
    <property type="term" value="C:plasma membrane"/>
    <property type="evidence" value="ECO:0007669"/>
    <property type="project" value="UniProtKB-SubCell"/>
</dbReference>
<feature type="transmembrane region" description="Helical" evidence="6">
    <location>
        <begin position="256"/>
        <end position="274"/>
    </location>
</feature>
<keyword evidence="5 6" id="KW-0472">Membrane</keyword>
<feature type="transmembrane region" description="Helical" evidence="6">
    <location>
        <begin position="320"/>
        <end position="345"/>
    </location>
</feature>